<evidence type="ECO:0000313" key="10">
    <source>
        <dbReference type="Proteomes" id="UP000289708"/>
    </source>
</evidence>
<dbReference type="AlphaFoldDB" id="A0A4Q0MBU5"/>
<evidence type="ECO:0000313" key="9">
    <source>
        <dbReference type="EMBL" id="RXF70798.1"/>
    </source>
</evidence>
<sequence>MTASQAEAPLSKSLVRPLAEPKSKPRVDWVDVAKGICIVMVVMMHSTLGVEKAAGAEGWMHYFVAFAKPFRMPDFFLISGLFLALVIDRDWRLYLDRKVVHFAYFYLLWLVIQGAFKWPAIALDQGLGAVAHAFLLALIDPFGTLWFIYLLPIFFVFAKLVKDLPPLLVLAFAAVLEMLPVETGWMVPDEFCARLFYVMLGWYAARYVFTIAEWARTHRGLAIAGLGAWALTNGLAVFGGVSEWPVVSLALGTAGAMAIVSGAALMAGSAAAEPLRYAGERSIVIYLAFFLPMAATRAVLLKTGIVTDIGLIALIVTTIGVIAPLALHWAVKKTGWGLFLFERPAAFHIDQPARRDAQLQPAK</sequence>
<evidence type="ECO:0000256" key="2">
    <source>
        <dbReference type="ARBA" id="ARBA00007400"/>
    </source>
</evidence>
<reference evidence="9 10" key="1">
    <citation type="submission" date="2018-12" db="EMBL/GenBank/DDBJ databases">
        <title>bacterium Hansschlegelia zhihuaiae S113.</title>
        <authorList>
            <person name="He J."/>
        </authorList>
    </citation>
    <scope>NUCLEOTIDE SEQUENCE [LARGE SCALE GENOMIC DNA]</scope>
    <source>
        <strain evidence="9 10">S 113</strain>
    </source>
</reference>
<feature type="transmembrane region" description="Helical" evidence="7">
    <location>
        <begin position="221"/>
        <end position="241"/>
    </location>
</feature>
<proteinExistence type="inferred from homology"/>
<organism evidence="9 10">
    <name type="scientific">Hansschlegelia zhihuaiae</name>
    <dbReference type="NCBI Taxonomy" id="405005"/>
    <lineage>
        <taxon>Bacteria</taxon>
        <taxon>Pseudomonadati</taxon>
        <taxon>Pseudomonadota</taxon>
        <taxon>Alphaproteobacteria</taxon>
        <taxon>Hyphomicrobiales</taxon>
        <taxon>Methylopilaceae</taxon>
        <taxon>Hansschlegelia</taxon>
    </lineage>
</organism>
<feature type="transmembrane region" description="Helical" evidence="7">
    <location>
        <begin position="309"/>
        <end position="331"/>
    </location>
</feature>
<feature type="transmembrane region" description="Helical" evidence="7">
    <location>
        <begin position="99"/>
        <end position="121"/>
    </location>
</feature>
<dbReference type="GO" id="GO:0009246">
    <property type="term" value="P:enterobacterial common antigen biosynthetic process"/>
    <property type="evidence" value="ECO:0007669"/>
    <property type="project" value="TreeGrafter"/>
</dbReference>
<name>A0A4Q0MBU5_9HYPH</name>
<dbReference type="GO" id="GO:0005886">
    <property type="term" value="C:plasma membrane"/>
    <property type="evidence" value="ECO:0007669"/>
    <property type="project" value="UniProtKB-SubCell"/>
</dbReference>
<feature type="transmembrane region" description="Helical" evidence="7">
    <location>
        <begin position="247"/>
        <end position="271"/>
    </location>
</feature>
<evidence type="ECO:0000259" key="8">
    <source>
        <dbReference type="Pfam" id="PF01757"/>
    </source>
</evidence>
<keyword evidence="9" id="KW-0808">Transferase</keyword>
<feature type="domain" description="Acyltransferase 3" evidence="8">
    <location>
        <begin position="28"/>
        <end position="322"/>
    </location>
</feature>
<dbReference type="InterPro" id="IPR002656">
    <property type="entry name" value="Acyl_transf_3_dom"/>
</dbReference>
<comment type="similarity">
    <text evidence="2">Belongs to the acyltransferase 3 family.</text>
</comment>
<evidence type="ECO:0000256" key="5">
    <source>
        <dbReference type="ARBA" id="ARBA00022989"/>
    </source>
</evidence>
<comment type="subcellular location">
    <subcellularLocation>
        <location evidence="1">Cell membrane</location>
        <topology evidence="1">Multi-pass membrane protein</topology>
    </subcellularLocation>
</comment>
<dbReference type="PANTHER" id="PTHR40074:SF4">
    <property type="entry name" value="INNER MEMBRANE PROTEIN YCFT"/>
    <property type="match status" value="1"/>
</dbReference>
<evidence type="ECO:0000256" key="1">
    <source>
        <dbReference type="ARBA" id="ARBA00004651"/>
    </source>
</evidence>
<evidence type="ECO:0000256" key="7">
    <source>
        <dbReference type="SAM" id="Phobius"/>
    </source>
</evidence>
<evidence type="ECO:0000256" key="4">
    <source>
        <dbReference type="ARBA" id="ARBA00022692"/>
    </source>
</evidence>
<evidence type="ECO:0000256" key="6">
    <source>
        <dbReference type="ARBA" id="ARBA00023136"/>
    </source>
</evidence>
<keyword evidence="9" id="KW-0012">Acyltransferase</keyword>
<dbReference type="OrthoDB" id="9814956at2"/>
<feature type="transmembrane region" description="Helical" evidence="7">
    <location>
        <begin position="164"/>
        <end position="181"/>
    </location>
</feature>
<feature type="transmembrane region" description="Helical" evidence="7">
    <location>
        <begin position="133"/>
        <end position="157"/>
    </location>
</feature>
<feature type="transmembrane region" description="Helical" evidence="7">
    <location>
        <begin position="70"/>
        <end position="87"/>
    </location>
</feature>
<comment type="caution">
    <text evidence="9">The sequence shown here is derived from an EMBL/GenBank/DDBJ whole genome shotgun (WGS) entry which is preliminary data.</text>
</comment>
<gene>
    <name evidence="9" type="ORF">EK403_16600</name>
</gene>
<dbReference type="EMBL" id="RYFI01000017">
    <property type="protein sequence ID" value="RXF70798.1"/>
    <property type="molecule type" value="Genomic_DNA"/>
</dbReference>
<keyword evidence="5 7" id="KW-1133">Transmembrane helix</keyword>
<feature type="transmembrane region" description="Helical" evidence="7">
    <location>
        <begin position="193"/>
        <end position="209"/>
    </location>
</feature>
<evidence type="ECO:0000256" key="3">
    <source>
        <dbReference type="ARBA" id="ARBA00022475"/>
    </source>
</evidence>
<keyword evidence="10" id="KW-1185">Reference proteome</keyword>
<keyword evidence="3" id="KW-1003">Cell membrane</keyword>
<dbReference type="PANTHER" id="PTHR40074">
    <property type="entry name" value="O-ACETYLTRANSFERASE WECH"/>
    <property type="match status" value="1"/>
</dbReference>
<dbReference type="Proteomes" id="UP000289708">
    <property type="component" value="Unassembled WGS sequence"/>
</dbReference>
<keyword evidence="4 7" id="KW-0812">Transmembrane</keyword>
<accession>A0A4Q0MBU5</accession>
<feature type="transmembrane region" description="Helical" evidence="7">
    <location>
        <begin position="283"/>
        <end position="303"/>
    </location>
</feature>
<dbReference type="RefSeq" id="WP_128778591.1">
    <property type="nucleotide sequence ID" value="NZ_RYFI01000017.1"/>
</dbReference>
<dbReference type="GO" id="GO:0016413">
    <property type="term" value="F:O-acetyltransferase activity"/>
    <property type="evidence" value="ECO:0007669"/>
    <property type="project" value="TreeGrafter"/>
</dbReference>
<protein>
    <submittedName>
        <fullName evidence="9">Acyltransferase</fullName>
    </submittedName>
</protein>
<keyword evidence="6 7" id="KW-0472">Membrane</keyword>
<dbReference type="Pfam" id="PF01757">
    <property type="entry name" value="Acyl_transf_3"/>
    <property type="match status" value="1"/>
</dbReference>